<organism evidence="1 2">
    <name type="scientific">Algoriphagus antarcticus</name>
    <dbReference type="NCBI Taxonomy" id="238540"/>
    <lineage>
        <taxon>Bacteria</taxon>
        <taxon>Pseudomonadati</taxon>
        <taxon>Bacteroidota</taxon>
        <taxon>Cytophagia</taxon>
        <taxon>Cytophagales</taxon>
        <taxon>Cyclobacteriaceae</taxon>
        <taxon>Algoriphagus</taxon>
    </lineage>
</organism>
<gene>
    <name evidence="1" type="ORF">C8N25_10216</name>
</gene>
<name>A0A3E0E314_9BACT</name>
<evidence type="ECO:0000313" key="2">
    <source>
        <dbReference type="Proteomes" id="UP000256405"/>
    </source>
</evidence>
<accession>A0A3E0E314</accession>
<dbReference type="AlphaFoldDB" id="A0A3E0E314"/>
<sequence length="94" mass="10465">MGCFTQRNPYPNYDSSNLTTIGFCNIAKGNSHKSPEYSEAKFGVLSDRSMIKSAKGTICITKSVKTNYFLLVCVAQNSKSILFKLHFVRLFLGS</sequence>
<protein>
    <submittedName>
        <fullName evidence="1">Uncharacterized protein</fullName>
    </submittedName>
</protein>
<dbReference type="Proteomes" id="UP000256405">
    <property type="component" value="Unassembled WGS sequence"/>
</dbReference>
<dbReference type="EMBL" id="QUNF01000002">
    <property type="protein sequence ID" value="REG92618.1"/>
    <property type="molecule type" value="Genomic_DNA"/>
</dbReference>
<proteinExistence type="predicted"/>
<evidence type="ECO:0000313" key="1">
    <source>
        <dbReference type="EMBL" id="REG92618.1"/>
    </source>
</evidence>
<comment type="caution">
    <text evidence="1">The sequence shown here is derived from an EMBL/GenBank/DDBJ whole genome shotgun (WGS) entry which is preliminary data.</text>
</comment>
<reference evidence="1 2" key="1">
    <citation type="submission" date="2018-08" db="EMBL/GenBank/DDBJ databases">
        <title>Genomic Encyclopedia of Archaeal and Bacterial Type Strains, Phase II (KMG-II): from individual species to whole genera.</title>
        <authorList>
            <person name="Goeker M."/>
        </authorList>
    </citation>
    <scope>NUCLEOTIDE SEQUENCE [LARGE SCALE GENOMIC DNA]</scope>
    <source>
        <strain evidence="1 2">DSM 15986</strain>
    </source>
</reference>
<keyword evidence="2" id="KW-1185">Reference proteome</keyword>